<dbReference type="HOGENOM" id="CLU_3046218_0_0_10"/>
<feature type="transmembrane region" description="Helical" evidence="1">
    <location>
        <begin position="20"/>
        <end position="43"/>
    </location>
</feature>
<sequence length="54" mass="6267">MLICQCANMPMKNVSIGGEMLAFLLLAYWHISLLAYYLVHFYFPREIASQRIGQ</sequence>
<evidence type="ECO:0000313" key="3">
    <source>
        <dbReference type="Proteomes" id="UP000006330"/>
    </source>
</evidence>
<reference evidence="2 3" key="1">
    <citation type="submission" date="2012-02" db="EMBL/GenBank/DDBJ databases">
        <title>The Genome Sequence of Parabacteroides goldsteinii CL02T12C30.</title>
        <authorList>
            <consortium name="The Broad Institute Genome Sequencing Platform"/>
            <person name="Earl A."/>
            <person name="Ward D."/>
            <person name="Feldgarden M."/>
            <person name="Gevers D."/>
            <person name="Zitomersky N.L."/>
            <person name="Coyne M.J."/>
            <person name="Comstock L.E."/>
            <person name="Young S.K."/>
            <person name="Zeng Q."/>
            <person name="Gargeya S."/>
            <person name="Fitzgerald M."/>
            <person name="Haas B."/>
            <person name="Abouelleil A."/>
            <person name="Alvarado L."/>
            <person name="Arachchi H.M."/>
            <person name="Berlin A."/>
            <person name="Chapman S.B."/>
            <person name="Gearin G."/>
            <person name="Goldberg J."/>
            <person name="Griggs A."/>
            <person name="Gujja S."/>
            <person name="Hansen M."/>
            <person name="Heiman D."/>
            <person name="Howarth C."/>
            <person name="Larimer J."/>
            <person name="Lui A."/>
            <person name="MacDonald P.J.P."/>
            <person name="McCowen C."/>
            <person name="Montmayeur A."/>
            <person name="Murphy C."/>
            <person name="Neiman D."/>
            <person name="Pearson M."/>
            <person name="Priest M."/>
            <person name="Roberts A."/>
            <person name="Saif S."/>
            <person name="Shea T."/>
            <person name="Sisk P."/>
            <person name="Stolte C."/>
            <person name="Sykes S."/>
            <person name="Wortman J."/>
            <person name="Nusbaum C."/>
            <person name="Birren B."/>
        </authorList>
    </citation>
    <scope>NUCLEOTIDE SEQUENCE [LARGE SCALE GENOMIC DNA]</scope>
    <source>
        <strain evidence="2 3">CL02T12C30</strain>
    </source>
</reference>
<keyword evidence="1" id="KW-0472">Membrane</keyword>
<name>K6A9C8_9BACT</name>
<dbReference type="Proteomes" id="UP000006330">
    <property type="component" value="Unassembled WGS sequence"/>
</dbReference>
<dbReference type="EMBL" id="AGZO01000004">
    <property type="protein sequence ID" value="EKN20311.1"/>
    <property type="molecule type" value="Genomic_DNA"/>
</dbReference>
<keyword evidence="1" id="KW-1133">Transmembrane helix</keyword>
<comment type="caution">
    <text evidence="2">The sequence shown here is derived from an EMBL/GenBank/DDBJ whole genome shotgun (WGS) entry which is preliminary data.</text>
</comment>
<dbReference type="AlphaFoldDB" id="K6A9C8"/>
<accession>K6A9C8</accession>
<evidence type="ECO:0000313" key="2">
    <source>
        <dbReference type="EMBL" id="EKN20311.1"/>
    </source>
</evidence>
<keyword evidence="1" id="KW-0812">Transmembrane</keyword>
<organism evidence="2 3">
    <name type="scientific">Parabacteroides goldsteinii CL02T12C30</name>
    <dbReference type="NCBI Taxonomy" id="999418"/>
    <lineage>
        <taxon>Bacteria</taxon>
        <taxon>Pseudomonadati</taxon>
        <taxon>Bacteroidota</taxon>
        <taxon>Bacteroidia</taxon>
        <taxon>Bacteroidales</taxon>
        <taxon>Tannerellaceae</taxon>
        <taxon>Parabacteroides</taxon>
    </lineage>
</organism>
<proteinExistence type="predicted"/>
<protein>
    <submittedName>
        <fullName evidence="2">Uncharacterized protein</fullName>
    </submittedName>
</protein>
<gene>
    <name evidence="2" type="ORF">HMPREF1076_00176</name>
</gene>
<evidence type="ECO:0000256" key="1">
    <source>
        <dbReference type="SAM" id="Phobius"/>
    </source>
</evidence>